<reference evidence="1" key="1">
    <citation type="submission" date="2023-03" db="UniProtKB">
        <authorList>
            <consortium name="EnsemblPlants"/>
        </authorList>
    </citation>
    <scope>IDENTIFICATION</scope>
</reference>
<dbReference type="AlphaFoldDB" id="A0A9I9EI90"/>
<sequence length="76" mass="8933">MLWSAAKQSMRLRRWPTASFLPASNGLIYTMDMKNGDNPTLQHRNYCVRRTCCEQWMFLFKASLQNCFVDIPPCLE</sequence>
<evidence type="ECO:0000313" key="1">
    <source>
        <dbReference type="EnsemblPlants" id="MELO3C034098.2.1"/>
    </source>
</evidence>
<organism evidence="1">
    <name type="scientific">Cucumis melo</name>
    <name type="common">Muskmelon</name>
    <dbReference type="NCBI Taxonomy" id="3656"/>
    <lineage>
        <taxon>Eukaryota</taxon>
        <taxon>Viridiplantae</taxon>
        <taxon>Streptophyta</taxon>
        <taxon>Embryophyta</taxon>
        <taxon>Tracheophyta</taxon>
        <taxon>Spermatophyta</taxon>
        <taxon>Magnoliopsida</taxon>
        <taxon>eudicotyledons</taxon>
        <taxon>Gunneridae</taxon>
        <taxon>Pentapetalae</taxon>
        <taxon>rosids</taxon>
        <taxon>fabids</taxon>
        <taxon>Cucurbitales</taxon>
        <taxon>Cucurbitaceae</taxon>
        <taxon>Benincaseae</taxon>
        <taxon>Cucumis</taxon>
    </lineage>
</organism>
<proteinExistence type="predicted"/>
<dbReference type="EnsemblPlants" id="MELO3C034098.2.1">
    <property type="protein sequence ID" value="MELO3C034098.2.1"/>
    <property type="gene ID" value="MELO3C034098.2"/>
</dbReference>
<protein>
    <submittedName>
        <fullName evidence="1">Uncharacterized protein</fullName>
    </submittedName>
</protein>
<dbReference type="Gramene" id="MELO3C034098.2.1">
    <property type="protein sequence ID" value="MELO3C034098.2.1"/>
    <property type="gene ID" value="MELO3C034098.2"/>
</dbReference>
<name>A0A9I9EI90_CUCME</name>
<accession>A0A9I9EI90</accession>